<dbReference type="PANTHER" id="PTHR47460:SF1">
    <property type="entry name" value="SERINE_THREONINE-PROTEIN KINASE-LIKE PROTEIN ACR4"/>
    <property type="match status" value="1"/>
</dbReference>
<evidence type="ECO:0000256" key="1">
    <source>
        <dbReference type="ARBA" id="ARBA00004479"/>
    </source>
</evidence>
<evidence type="ECO:0000256" key="9">
    <source>
        <dbReference type="ARBA" id="ARBA00023180"/>
    </source>
</evidence>
<dbReference type="AlphaFoldDB" id="L1IYF9"/>
<keyword evidence="15" id="KW-1185">Reference proteome</keyword>
<keyword evidence="6" id="KW-0472">Membrane</keyword>
<evidence type="ECO:0000256" key="3">
    <source>
        <dbReference type="ARBA" id="ARBA00022692"/>
    </source>
</evidence>
<evidence type="ECO:0000313" key="14">
    <source>
        <dbReference type="EnsemblProtists" id="EKX41288"/>
    </source>
</evidence>
<reference evidence="13 15" key="1">
    <citation type="journal article" date="2012" name="Nature">
        <title>Algal genomes reveal evolutionary mosaicism and the fate of nucleomorphs.</title>
        <authorList>
            <consortium name="DOE Joint Genome Institute"/>
            <person name="Curtis B.A."/>
            <person name="Tanifuji G."/>
            <person name="Burki F."/>
            <person name="Gruber A."/>
            <person name="Irimia M."/>
            <person name="Maruyama S."/>
            <person name="Arias M.C."/>
            <person name="Ball S.G."/>
            <person name="Gile G.H."/>
            <person name="Hirakawa Y."/>
            <person name="Hopkins J.F."/>
            <person name="Kuo A."/>
            <person name="Rensing S.A."/>
            <person name="Schmutz J."/>
            <person name="Symeonidi A."/>
            <person name="Elias M."/>
            <person name="Eveleigh R.J."/>
            <person name="Herman E.K."/>
            <person name="Klute M.J."/>
            <person name="Nakayama T."/>
            <person name="Obornik M."/>
            <person name="Reyes-Prieto A."/>
            <person name="Armbrust E.V."/>
            <person name="Aves S.J."/>
            <person name="Beiko R.G."/>
            <person name="Coutinho P."/>
            <person name="Dacks J.B."/>
            <person name="Durnford D.G."/>
            <person name="Fast N.M."/>
            <person name="Green B.R."/>
            <person name="Grisdale C.J."/>
            <person name="Hempel F."/>
            <person name="Henrissat B."/>
            <person name="Hoppner M.P."/>
            <person name="Ishida K."/>
            <person name="Kim E."/>
            <person name="Koreny L."/>
            <person name="Kroth P.G."/>
            <person name="Liu Y."/>
            <person name="Malik S.B."/>
            <person name="Maier U.G."/>
            <person name="McRose D."/>
            <person name="Mock T."/>
            <person name="Neilson J.A."/>
            <person name="Onodera N.T."/>
            <person name="Poole A.M."/>
            <person name="Pritham E.J."/>
            <person name="Richards T.A."/>
            <person name="Rocap G."/>
            <person name="Roy S.W."/>
            <person name="Sarai C."/>
            <person name="Schaack S."/>
            <person name="Shirato S."/>
            <person name="Slamovits C.H."/>
            <person name="Spencer D.F."/>
            <person name="Suzuki S."/>
            <person name="Worden A.Z."/>
            <person name="Zauner S."/>
            <person name="Barry K."/>
            <person name="Bell C."/>
            <person name="Bharti A.K."/>
            <person name="Crow J.A."/>
            <person name="Grimwood J."/>
            <person name="Kramer R."/>
            <person name="Lindquist E."/>
            <person name="Lucas S."/>
            <person name="Salamov A."/>
            <person name="McFadden G.I."/>
            <person name="Lane C.E."/>
            <person name="Keeling P.J."/>
            <person name="Gray M.W."/>
            <person name="Grigoriev I.V."/>
            <person name="Archibald J.M."/>
        </authorList>
    </citation>
    <scope>NUCLEOTIDE SEQUENCE</scope>
    <source>
        <strain evidence="13 15">CCMP2712</strain>
    </source>
</reference>
<dbReference type="PaxDb" id="55529-EKX41288"/>
<evidence type="ECO:0000256" key="10">
    <source>
        <dbReference type="ARBA" id="ARBA00047899"/>
    </source>
</evidence>
<protein>
    <recommendedName>
        <fullName evidence="2">non-specific serine/threonine protein kinase</fullName>
        <ecNumber evidence="2">2.7.11.1</ecNumber>
    </recommendedName>
</protein>
<dbReference type="EnsemblProtists" id="EKX41288">
    <property type="protein sequence ID" value="EKX41288"/>
    <property type="gene ID" value="GUITHDRAFT_142191"/>
</dbReference>
<keyword evidence="7" id="KW-1015">Disulfide bond</keyword>
<reference evidence="14" key="3">
    <citation type="submission" date="2015-06" db="UniProtKB">
        <authorList>
            <consortium name="EnsemblProtists"/>
        </authorList>
    </citation>
    <scope>IDENTIFICATION</scope>
</reference>
<feature type="signal peptide" evidence="12">
    <location>
        <begin position="1"/>
        <end position="20"/>
    </location>
</feature>
<keyword evidence="5" id="KW-1133">Transmembrane helix</keyword>
<evidence type="ECO:0000256" key="5">
    <source>
        <dbReference type="ARBA" id="ARBA00022989"/>
    </source>
</evidence>
<sequence length="563" mass="62649">MPLLLYLLIISLHAASPVFLSPSLSALNGSTCHAQSQKCTTSYVLDRFDTNRLRCFGRDLNGLSGEEDIKWAKIALGYRHMCGILAEDSDSDRGVATTFTCRFVGRGECPWFKAQVPSDYKDVKFKNICSGAYFSCGIGKWREGENEAAAREGWDLCAIEEGIDRLHCWGDEDIMRKSVHLRERRLRNVSVGYDHACAIEVDSSMNVCWGSNSKILEDEDGHVQTFVTEKSRSFHRKIEQVSAGWDHSCAVDAYRRLTCWGDVGVGGKGMQRGGGGGGEPGGEFLAVKASTHYSCAVHVSGTLMCWGESLPGMEQTNWERLQMCDEGNTLQVAHFGPMLSSITHIDGSWLLFVDKDVNLFEDEFVMIENPLANSFHLQTQGKLQVDVVVARIPKGVESLDVMLFVDEKQVTSKTIRRQELGAETPTLCDYNNHDCIERREEHLSFEVNNLSEGFHLVEAAALIDGSAAISHKIPFTLLLPARSTQDNPPSYLIPQVAVVGTNGSVILNNINAKELVFFSSYSKHHLTDVSWPSKLWPIATISTLEQRNTFRLNRVLDAEVRDT</sequence>
<dbReference type="Gene3D" id="2.130.10.30">
    <property type="entry name" value="Regulator of chromosome condensation 1/beta-lactamase-inhibitor protein II"/>
    <property type="match status" value="1"/>
</dbReference>
<organism evidence="13">
    <name type="scientific">Guillardia theta (strain CCMP2712)</name>
    <name type="common">Cryptophyte</name>
    <dbReference type="NCBI Taxonomy" id="905079"/>
    <lineage>
        <taxon>Eukaryota</taxon>
        <taxon>Cryptophyceae</taxon>
        <taxon>Pyrenomonadales</taxon>
        <taxon>Geminigeraceae</taxon>
        <taxon>Guillardia</taxon>
    </lineage>
</organism>
<comment type="catalytic activity">
    <reaction evidence="10">
        <text>L-threonyl-[protein] + ATP = O-phospho-L-threonyl-[protein] + ADP + H(+)</text>
        <dbReference type="Rhea" id="RHEA:46608"/>
        <dbReference type="Rhea" id="RHEA-COMP:11060"/>
        <dbReference type="Rhea" id="RHEA-COMP:11605"/>
        <dbReference type="ChEBI" id="CHEBI:15378"/>
        <dbReference type="ChEBI" id="CHEBI:30013"/>
        <dbReference type="ChEBI" id="CHEBI:30616"/>
        <dbReference type="ChEBI" id="CHEBI:61977"/>
        <dbReference type="ChEBI" id="CHEBI:456216"/>
        <dbReference type="EC" id="2.7.11.1"/>
    </reaction>
</comment>
<dbReference type="EC" id="2.7.11.1" evidence="2"/>
<reference evidence="15" key="2">
    <citation type="submission" date="2012-11" db="EMBL/GenBank/DDBJ databases">
        <authorList>
            <person name="Kuo A."/>
            <person name="Curtis B.A."/>
            <person name="Tanifuji G."/>
            <person name="Burki F."/>
            <person name="Gruber A."/>
            <person name="Irimia M."/>
            <person name="Maruyama S."/>
            <person name="Arias M.C."/>
            <person name="Ball S.G."/>
            <person name="Gile G.H."/>
            <person name="Hirakawa Y."/>
            <person name="Hopkins J.F."/>
            <person name="Rensing S.A."/>
            <person name="Schmutz J."/>
            <person name="Symeonidi A."/>
            <person name="Elias M."/>
            <person name="Eveleigh R.J."/>
            <person name="Herman E.K."/>
            <person name="Klute M.J."/>
            <person name="Nakayama T."/>
            <person name="Obornik M."/>
            <person name="Reyes-Prieto A."/>
            <person name="Armbrust E.V."/>
            <person name="Aves S.J."/>
            <person name="Beiko R.G."/>
            <person name="Coutinho P."/>
            <person name="Dacks J.B."/>
            <person name="Durnford D.G."/>
            <person name="Fast N.M."/>
            <person name="Green B.R."/>
            <person name="Grisdale C."/>
            <person name="Hempe F."/>
            <person name="Henrissat B."/>
            <person name="Hoppner M.P."/>
            <person name="Ishida K.-I."/>
            <person name="Kim E."/>
            <person name="Koreny L."/>
            <person name="Kroth P.G."/>
            <person name="Liu Y."/>
            <person name="Malik S.-B."/>
            <person name="Maier U.G."/>
            <person name="McRose D."/>
            <person name="Mock T."/>
            <person name="Neilson J.A."/>
            <person name="Onodera N.T."/>
            <person name="Poole A.M."/>
            <person name="Pritham E.J."/>
            <person name="Richards T.A."/>
            <person name="Rocap G."/>
            <person name="Roy S.W."/>
            <person name="Sarai C."/>
            <person name="Schaack S."/>
            <person name="Shirato S."/>
            <person name="Slamovits C.H."/>
            <person name="Spencer D.F."/>
            <person name="Suzuki S."/>
            <person name="Worden A.Z."/>
            <person name="Zauner S."/>
            <person name="Barry K."/>
            <person name="Bell C."/>
            <person name="Bharti A.K."/>
            <person name="Crow J.A."/>
            <person name="Grimwood J."/>
            <person name="Kramer R."/>
            <person name="Lindquist E."/>
            <person name="Lucas S."/>
            <person name="Salamov A."/>
            <person name="McFadden G.I."/>
            <person name="Lane C.E."/>
            <person name="Keeling P.J."/>
            <person name="Gray M.W."/>
            <person name="Grigoriev I.V."/>
            <person name="Archibald J.M."/>
        </authorList>
    </citation>
    <scope>NUCLEOTIDE SEQUENCE</scope>
    <source>
        <strain evidence="15">CCMP2712</strain>
    </source>
</reference>
<evidence type="ECO:0000256" key="8">
    <source>
        <dbReference type="ARBA" id="ARBA00023170"/>
    </source>
</evidence>
<proteinExistence type="predicted"/>
<dbReference type="EMBL" id="JH993025">
    <property type="protein sequence ID" value="EKX41288.1"/>
    <property type="molecule type" value="Genomic_DNA"/>
</dbReference>
<evidence type="ECO:0000256" key="11">
    <source>
        <dbReference type="ARBA" id="ARBA00048679"/>
    </source>
</evidence>
<dbReference type="GeneID" id="17297936"/>
<accession>L1IYF9</accession>
<evidence type="ECO:0000256" key="12">
    <source>
        <dbReference type="SAM" id="SignalP"/>
    </source>
</evidence>
<dbReference type="GO" id="GO:0016020">
    <property type="term" value="C:membrane"/>
    <property type="evidence" value="ECO:0007669"/>
    <property type="project" value="UniProtKB-SubCell"/>
</dbReference>
<dbReference type="RefSeq" id="XP_005828268.1">
    <property type="nucleotide sequence ID" value="XM_005828211.1"/>
</dbReference>
<dbReference type="InterPro" id="IPR009091">
    <property type="entry name" value="RCC1/BLIP-II"/>
</dbReference>
<comment type="subcellular location">
    <subcellularLocation>
        <location evidence="1">Membrane</location>
        <topology evidence="1">Single-pass type I membrane protein</topology>
    </subcellularLocation>
</comment>
<evidence type="ECO:0000256" key="6">
    <source>
        <dbReference type="ARBA" id="ARBA00023136"/>
    </source>
</evidence>
<dbReference type="HOGENOM" id="CLU_484377_0_0_1"/>
<evidence type="ECO:0000256" key="7">
    <source>
        <dbReference type="ARBA" id="ARBA00023157"/>
    </source>
</evidence>
<keyword evidence="3" id="KW-0812">Transmembrane</keyword>
<dbReference type="STRING" id="905079.L1IYF9"/>
<keyword evidence="9" id="KW-0325">Glycoprotein</keyword>
<evidence type="ECO:0000313" key="15">
    <source>
        <dbReference type="Proteomes" id="UP000011087"/>
    </source>
</evidence>
<evidence type="ECO:0000313" key="13">
    <source>
        <dbReference type="EMBL" id="EKX41288.1"/>
    </source>
</evidence>
<dbReference type="Proteomes" id="UP000011087">
    <property type="component" value="Unassembled WGS sequence"/>
</dbReference>
<keyword evidence="4 12" id="KW-0732">Signal</keyword>
<keyword evidence="8" id="KW-0675">Receptor</keyword>
<evidence type="ECO:0000256" key="2">
    <source>
        <dbReference type="ARBA" id="ARBA00012513"/>
    </source>
</evidence>
<feature type="chain" id="PRO_5008770609" description="non-specific serine/threonine protein kinase" evidence="12">
    <location>
        <begin position="21"/>
        <end position="563"/>
    </location>
</feature>
<dbReference type="GO" id="GO:0004674">
    <property type="term" value="F:protein serine/threonine kinase activity"/>
    <property type="evidence" value="ECO:0007669"/>
    <property type="project" value="UniProtKB-KW"/>
</dbReference>
<dbReference type="SUPFAM" id="SSF50985">
    <property type="entry name" value="RCC1/BLIP-II"/>
    <property type="match status" value="1"/>
</dbReference>
<dbReference type="KEGG" id="gtt:GUITHDRAFT_142191"/>
<dbReference type="PANTHER" id="PTHR47460">
    <property type="entry name" value="SERINE/THREONINE-PROTEIN KINASE-LIKE PROTEIN ACR4"/>
    <property type="match status" value="1"/>
</dbReference>
<name>L1IYF9_GUITC</name>
<comment type="catalytic activity">
    <reaction evidence="11">
        <text>L-seryl-[protein] + ATP = O-phospho-L-seryl-[protein] + ADP + H(+)</text>
        <dbReference type="Rhea" id="RHEA:17989"/>
        <dbReference type="Rhea" id="RHEA-COMP:9863"/>
        <dbReference type="Rhea" id="RHEA-COMP:11604"/>
        <dbReference type="ChEBI" id="CHEBI:15378"/>
        <dbReference type="ChEBI" id="CHEBI:29999"/>
        <dbReference type="ChEBI" id="CHEBI:30616"/>
        <dbReference type="ChEBI" id="CHEBI:83421"/>
        <dbReference type="ChEBI" id="CHEBI:456216"/>
        <dbReference type="EC" id="2.7.11.1"/>
    </reaction>
</comment>
<evidence type="ECO:0000256" key="4">
    <source>
        <dbReference type="ARBA" id="ARBA00022729"/>
    </source>
</evidence>
<gene>
    <name evidence="13" type="ORF">GUITHDRAFT_142191</name>
</gene>
<dbReference type="Pfam" id="PF13540">
    <property type="entry name" value="RCC1_2"/>
    <property type="match status" value="1"/>
</dbReference>